<dbReference type="EMBL" id="OANU01000064">
    <property type="protein sequence ID" value="SNX49557.1"/>
    <property type="molecule type" value="Genomic_DNA"/>
</dbReference>
<organism evidence="2 3">
    <name type="scientific">Vibrio thalassae</name>
    <dbReference type="NCBI Taxonomy" id="1243014"/>
    <lineage>
        <taxon>Bacteria</taxon>
        <taxon>Pseudomonadati</taxon>
        <taxon>Pseudomonadota</taxon>
        <taxon>Gammaproteobacteria</taxon>
        <taxon>Vibrionales</taxon>
        <taxon>Vibrionaceae</taxon>
        <taxon>Vibrio</taxon>
    </lineage>
</organism>
<proteinExistence type="predicted"/>
<keyword evidence="1" id="KW-1133">Transmembrane helix</keyword>
<reference evidence="3" key="1">
    <citation type="submission" date="2016-06" db="EMBL/GenBank/DDBJ databases">
        <authorList>
            <person name="Rodrigo-Torres L."/>
            <person name="Arahal R.D."/>
            <person name="Lucena T."/>
        </authorList>
    </citation>
    <scope>NUCLEOTIDE SEQUENCE [LARGE SCALE GENOMIC DNA]</scope>
    <source>
        <strain evidence="3">CECT8203</strain>
    </source>
</reference>
<gene>
    <name evidence="2" type="ORF">VTH8203_03205</name>
</gene>
<name>A0A240ELJ5_9VIBR</name>
<keyword evidence="1" id="KW-0472">Membrane</keyword>
<feature type="transmembrane region" description="Helical" evidence="1">
    <location>
        <begin position="10"/>
        <end position="29"/>
    </location>
</feature>
<evidence type="ECO:0000313" key="3">
    <source>
        <dbReference type="Proteomes" id="UP000219336"/>
    </source>
</evidence>
<keyword evidence="3" id="KW-1185">Reference proteome</keyword>
<protein>
    <recommendedName>
        <fullName evidence="4">Methyl-accepting chemotaxis protein</fullName>
    </recommendedName>
</protein>
<dbReference type="AlphaFoldDB" id="A0A240ELJ5"/>
<dbReference type="Proteomes" id="UP000219336">
    <property type="component" value="Unassembled WGS sequence"/>
</dbReference>
<evidence type="ECO:0008006" key="4">
    <source>
        <dbReference type="Google" id="ProtNLM"/>
    </source>
</evidence>
<evidence type="ECO:0000256" key="1">
    <source>
        <dbReference type="SAM" id="Phobius"/>
    </source>
</evidence>
<evidence type="ECO:0000313" key="2">
    <source>
        <dbReference type="EMBL" id="SNX49557.1"/>
    </source>
</evidence>
<sequence>MKNLSFKLKLYSIVIAIIFTTIGTSYFAANSFVETYIERSGSSAIQDKLTLLNQSVTDKLN</sequence>
<accession>A0A240ELJ5</accession>
<keyword evidence="1" id="KW-0812">Transmembrane</keyword>
<dbReference type="RefSeq" id="WP_158296164.1">
    <property type="nucleotide sequence ID" value="NZ_JBHUIN010000049.1"/>
</dbReference>